<gene>
    <name evidence="4" type="ORF">HBF26_10535</name>
</gene>
<dbReference type="RefSeq" id="WP_167125792.1">
    <property type="nucleotide sequence ID" value="NZ_JAAQQR010000004.1"/>
</dbReference>
<accession>A0ABX0Q6F9</accession>
<keyword evidence="5" id="KW-1185">Reference proteome</keyword>
<sequence>MTMPPAPARLRVLSTLLASATMSYLAGMPFAAAQPMGASGSASQPVEQAGSAAASPARKVWLASLTFSTTADARAFEDISARVAAVLPPDPREVARAFIREHLKIEGDDYVVAHFRGPGGRRRGKPDHTVPLVDAVMEAFPEQAGYSTFAVAADTVGGLGSGGHSPGIVELGEHLIHASSVKGVFGDLWQFLWSRTGPGYLYNTFFAKGNVIETAKEESRDVDEAFGIFRKGGFSAEYESPHRLSDVLEHAKAPSAFAELPYILRLKGELDTYWREHRANWAVVARYQFVLRARAAHASGLLDDKQFELVMRGGAPHVPLSGPITLDHLRTSSRDASVQIRPFDINGYTASNLVRFVAGDGSEVMYVPGFDPSFVVAGSEQALRQWVYGQAQDPHALDALLSHFSIQDSQDGVFWTGVRHGLEKIGNGQWQHDGRAIDHANAAIAGDVFDDMRDATERRTRADALVQTRNAWETWRVTVNRTAALLSPLGFVRPLVIPVQVALAVVGTGTGIEQGVDGKTLEERKRGFEQAGMTLVSTALTGAGLGGKRPAEPGAAAEPVTGRQPTFKPPQRINGRVGYLASPARAPRFPGLGSRIYLSSEGRLVRWSAEDYVAQTWKHLPQGATEVSPGVFRAGDRLMVKLENGRAVQIVLDGTGYRTLLRNRTPGPRIAPKRGAVWEFDFTDANHMPGSYLSNVVANDYSADPHALNRAAQVLHQFGSSEASVRDAEAREPGPLARLSLAHGILETLAGRLRDRHAVGWTPREVELLLPSITEQVNHPIALFEGDDFQFGRRPDGTEFDAQSIPDDTIRLRHADGHYTLVGDPLAAPSAWNSVFKLVGRALGDLAHSGWEEQFRKTLAENLEARSTLPELQIIHRRWIDPLDLPKGRKQALKALSSLRQALVDPHTWVSTDKVAKLRAADQARRSELFPGERDPWPVLDEVLARKHDPRRPHDGTGAPFLMQLLTRIAEEQDGLLPHGLDHLVVKTPSVLSAPGAATADQWSVAGRHYVRLRHLDGRTQVVETEAPEAGGYLQILAPGDGPGRGTGRYVVDLNGEWFPEEGVRNGLNLMPPVTDLQAFVNVDVRPPPAEDNDFTVIERMVNSIPQPMLRLVGTSLPEAGTTPQGAVEFTIRHPVTGVAVSFPTHLDLAGKPAPRPWHAALPPDTLATSPLDRQLVMPVPDNGASRAGTPDAAAYLAMLRDERPISAFVEAGFGDRHIKVLVQTRRLRGLLREDGHVAVVGATPEHAFTLVMPADADALGFVSTGAAGSRAFANLPPGTRIVDPMYGVSTTARDYPAAIRAVARGWEADGVSMKRIERNGSETRESPVAFTERLLASPVKANLWNPEGDPISETGYVRYMRRLYERYGTLRHAGLDWLGSRAARRDYMSYFAKPYDVMPTWDAPPGTEAAAKTLHELARTAVQVLAPLGSPPVM</sequence>
<comment type="caution">
    <text evidence="4">The sequence shown here is derived from an EMBL/GenBank/DDBJ whole genome shotgun (WGS) entry which is preliminary data.</text>
</comment>
<dbReference type="Proteomes" id="UP001429601">
    <property type="component" value="Unassembled WGS sequence"/>
</dbReference>
<dbReference type="EMBL" id="JAAQQR010000004">
    <property type="protein sequence ID" value="NID05326.1"/>
    <property type="molecule type" value="Genomic_DNA"/>
</dbReference>
<organism evidence="4 5">
    <name type="scientific">Luteibacter jiangsuensis</name>
    <dbReference type="NCBI Taxonomy" id="637577"/>
    <lineage>
        <taxon>Bacteria</taxon>
        <taxon>Pseudomonadati</taxon>
        <taxon>Pseudomonadota</taxon>
        <taxon>Gammaproteobacteria</taxon>
        <taxon>Lysobacterales</taxon>
        <taxon>Rhodanobacteraceae</taxon>
        <taxon>Luteibacter</taxon>
    </lineage>
</organism>
<proteinExistence type="predicted"/>
<reference evidence="4 5" key="1">
    <citation type="journal article" date="2011" name="Curr. Microbiol.">
        <title>Luteibacter jiangsuensis sp. nov.: a methamidophos-degrading bacterium isolated from a methamidophos-manufacturing factory.</title>
        <authorList>
            <person name="Wang L."/>
            <person name="Wang G.L."/>
            <person name="Li S.P."/>
            <person name="Jiang J.D."/>
        </authorList>
    </citation>
    <scope>NUCLEOTIDE SEQUENCE [LARGE SCALE GENOMIC DNA]</scope>
    <source>
        <strain evidence="4 5">CGMCC 1.10133</strain>
    </source>
</reference>
<evidence type="ECO:0000256" key="1">
    <source>
        <dbReference type="SAM" id="MobiDB-lite"/>
    </source>
</evidence>
<evidence type="ECO:0000256" key="2">
    <source>
        <dbReference type="SAM" id="SignalP"/>
    </source>
</evidence>
<feature type="signal peptide" evidence="2">
    <location>
        <begin position="1"/>
        <end position="33"/>
    </location>
</feature>
<name>A0ABX0Q6F9_9GAMM</name>
<keyword evidence="2" id="KW-0732">Signal</keyword>
<evidence type="ECO:0000259" key="3">
    <source>
        <dbReference type="Pfam" id="PF20178"/>
    </source>
</evidence>
<feature type="chain" id="PRO_5045185169" description="Dermonecrotic toxin N-terminal domain-containing protein" evidence="2">
    <location>
        <begin position="34"/>
        <end position="1435"/>
    </location>
</feature>
<feature type="domain" description="Dermonecrotic toxin N-terminal" evidence="3">
    <location>
        <begin position="267"/>
        <end position="406"/>
    </location>
</feature>
<evidence type="ECO:0000313" key="4">
    <source>
        <dbReference type="EMBL" id="NID05326.1"/>
    </source>
</evidence>
<feature type="region of interest" description="Disordered" evidence="1">
    <location>
        <begin position="542"/>
        <end position="569"/>
    </location>
</feature>
<dbReference type="InterPro" id="IPR046673">
    <property type="entry name" value="ToxA_N"/>
</dbReference>
<dbReference type="Pfam" id="PF20178">
    <property type="entry name" value="ToxA_N"/>
    <property type="match status" value="1"/>
</dbReference>
<protein>
    <recommendedName>
        <fullName evidence="3">Dermonecrotic toxin N-terminal domain-containing protein</fullName>
    </recommendedName>
</protein>
<evidence type="ECO:0000313" key="5">
    <source>
        <dbReference type="Proteomes" id="UP001429601"/>
    </source>
</evidence>